<dbReference type="GO" id="GO:0006281">
    <property type="term" value="P:DNA repair"/>
    <property type="evidence" value="ECO:0007669"/>
    <property type="project" value="TreeGrafter"/>
</dbReference>
<evidence type="ECO:0000313" key="4">
    <source>
        <dbReference type="Proteomes" id="UP001150538"/>
    </source>
</evidence>
<dbReference type="OrthoDB" id="261960at2759"/>
<proteinExistence type="predicted"/>
<dbReference type="GO" id="GO:0008237">
    <property type="term" value="F:metallopeptidase activity"/>
    <property type="evidence" value="ECO:0007669"/>
    <property type="project" value="TreeGrafter"/>
</dbReference>
<dbReference type="PANTHER" id="PTHR46622:SF1">
    <property type="entry name" value="DNA-DEPENDENT METALLOPROTEASE WSS1"/>
    <property type="match status" value="1"/>
</dbReference>
<feature type="compositionally biased region" description="Polar residues" evidence="1">
    <location>
        <begin position="132"/>
        <end position="142"/>
    </location>
</feature>
<organism evidence="3 4">
    <name type="scientific">Mycoemilia scoparia</name>
    <dbReference type="NCBI Taxonomy" id="417184"/>
    <lineage>
        <taxon>Eukaryota</taxon>
        <taxon>Fungi</taxon>
        <taxon>Fungi incertae sedis</taxon>
        <taxon>Zoopagomycota</taxon>
        <taxon>Kickxellomycotina</taxon>
        <taxon>Kickxellomycetes</taxon>
        <taxon>Kickxellales</taxon>
        <taxon>Kickxellaceae</taxon>
        <taxon>Mycoemilia</taxon>
    </lineage>
</organism>
<dbReference type="Proteomes" id="UP001150538">
    <property type="component" value="Unassembled WGS sequence"/>
</dbReference>
<name>A0A9W8DJQ7_9FUNG</name>
<dbReference type="PANTHER" id="PTHR46622">
    <property type="entry name" value="DNA-DEPENDENT METALLOPROTEASE WSS1"/>
    <property type="match status" value="1"/>
</dbReference>
<comment type="caution">
    <text evidence="3">The sequence shown here is derived from an EMBL/GenBank/DDBJ whole genome shotgun (WGS) entry which is preliminary data.</text>
</comment>
<evidence type="ECO:0000313" key="3">
    <source>
        <dbReference type="EMBL" id="KAJ1912694.1"/>
    </source>
</evidence>
<evidence type="ECO:0000256" key="1">
    <source>
        <dbReference type="SAM" id="MobiDB-lite"/>
    </source>
</evidence>
<dbReference type="InterPro" id="IPR053000">
    <property type="entry name" value="WSS1-like_metalloprotease"/>
</dbReference>
<dbReference type="Pfam" id="PF08325">
    <property type="entry name" value="WLM"/>
    <property type="match status" value="1"/>
</dbReference>
<dbReference type="InterPro" id="IPR013536">
    <property type="entry name" value="WLM_dom"/>
</dbReference>
<protein>
    <recommendedName>
        <fullName evidence="2">WLM domain-containing protein</fullName>
    </recommendedName>
</protein>
<dbReference type="PROSITE" id="PS51397">
    <property type="entry name" value="WLM"/>
    <property type="match status" value="1"/>
</dbReference>
<accession>A0A9W8DJQ7</accession>
<feature type="domain" description="WLM" evidence="2">
    <location>
        <begin position="1"/>
        <end position="154"/>
    </location>
</feature>
<keyword evidence="4" id="KW-1185">Reference proteome</keyword>
<sequence>MSGIGKAYIAKDLPNPEKAEKILNRIIEEIEPTLQRFNWYIGTFSEFYPEYDNLLGQNINNGEMIQVRFRYPRDPHGFLRYNMIMDTVLHERLAHNTINGHEQDFNELYKRLRELHGAHRFQAEDYDDESPALNSSSNSNGHSYILEDDYGSTGSDNSSGYESQTTICSTLEDYSNDDSDDDNDDDNDNDNDNDSDKMDIEEDYN</sequence>
<feature type="region of interest" description="Disordered" evidence="1">
    <location>
        <begin position="124"/>
        <end position="205"/>
    </location>
</feature>
<dbReference type="AlphaFoldDB" id="A0A9W8DJQ7"/>
<evidence type="ECO:0000259" key="2">
    <source>
        <dbReference type="PROSITE" id="PS51397"/>
    </source>
</evidence>
<dbReference type="EMBL" id="JANBPU010000321">
    <property type="protein sequence ID" value="KAJ1912694.1"/>
    <property type="molecule type" value="Genomic_DNA"/>
</dbReference>
<reference evidence="3" key="1">
    <citation type="submission" date="2022-07" db="EMBL/GenBank/DDBJ databases">
        <title>Phylogenomic reconstructions and comparative analyses of Kickxellomycotina fungi.</title>
        <authorList>
            <person name="Reynolds N.K."/>
            <person name="Stajich J.E."/>
            <person name="Barry K."/>
            <person name="Grigoriev I.V."/>
            <person name="Crous P."/>
            <person name="Smith M.E."/>
        </authorList>
    </citation>
    <scope>NUCLEOTIDE SEQUENCE</scope>
    <source>
        <strain evidence="3">NBRC 100468</strain>
    </source>
</reference>
<gene>
    <name evidence="3" type="ORF">H4219_005507</name>
</gene>
<feature type="compositionally biased region" description="Acidic residues" evidence="1">
    <location>
        <begin position="174"/>
        <end position="205"/>
    </location>
</feature>
<feature type="compositionally biased region" description="Polar residues" evidence="1">
    <location>
        <begin position="152"/>
        <end position="173"/>
    </location>
</feature>
<dbReference type="GO" id="GO:0005634">
    <property type="term" value="C:nucleus"/>
    <property type="evidence" value="ECO:0007669"/>
    <property type="project" value="TreeGrafter"/>
</dbReference>